<feature type="transmembrane region" description="Helical" evidence="7">
    <location>
        <begin position="90"/>
        <end position="109"/>
    </location>
</feature>
<dbReference type="EC" id="1.12.99.6" evidence="8"/>
<evidence type="ECO:0000256" key="5">
    <source>
        <dbReference type="ARBA" id="ARBA00022989"/>
    </source>
</evidence>
<dbReference type="Proteomes" id="UP001154240">
    <property type="component" value="Unassembled WGS sequence"/>
</dbReference>
<dbReference type="RefSeq" id="WP_307633111.1">
    <property type="nucleotide sequence ID" value="NZ_JAPHEH010000001.1"/>
</dbReference>
<proteinExistence type="inferred from homology"/>
<keyword evidence="4 7" id="KW-0812">Transmembrane</keyword>
<feature type="transmembrane region" description="Helical" evidence="7">
    <location>
        <begin position="50"/>
        <end position="78"/>
    </location>
</feature>
<feature type="transmembrane region" description="Helical" evidence="7">
    <location>
        <begin position="242"/>
        <end position="260"/>
    </location>
</feature>
<dbReference type="GO" id="GO:0005886">
    <property type="term" value="C:plasma membrane"/>
    <property type="evidence" value="ECO:0007669"/>
    <property type="project" value="UniProtKB-SubCell"/>
</dbReference>
<dbReference type="AlphaFoldDB" id="A0A9X4MHV0"/>
<evidence type="ECO:0000256" key="3">
    <source>
        <dbReference type="ARBA" id="ARBA00022475"/>
    </source>
</evidence>
<evidence type="ECO:0000313" key="8">
    <source>
        <dbReference type="EMBL" id="MDG4476140.1"/>
    </source>
</evidence>
<dbReference type="PANTHER" id="PTHR30074">
    <property type="entry name" value="FORMATE DEHYDROGENASE, NITRATE-INDUCIBLE, CYTOCHROME B556 FDN SUBUNIT"/>
    <property type="match status" value="1"/>
</dbReference>
<gene>
    <name evidence="8" type="primary">hybB</name>
    <name evidence="8" type="ORF">OLX77_08230</name>
</gene>
<dbReference type="EMBL" id="JAPHEH010000001">
    <property type="protein sequence ID" value="MDG4476140.1"/>
    <property type="molecule type" value="Genomic_DNA"/>
</dbReference>
<keyword evidence="6 7" id="KW-0472">Membrane</keyword>
<dbReference type="PANTHER" id="PTHR30074:SF4">
    <property type="entry name" value="NI_FE-HYDROGENASE 2 B-TYPE CYTOCHROME SUBUNIT-RELATED"/>
    <property type="match status" value="1"/>
</dbReference>
<evidence type="ECO:0000313" key="9">
    <source>
        <dbReference type="Proteomes" id="UP001154240"/>
    </source>
</evidence>
<comment type="subcellular location">
    <subcellularLocation>
        <location evidence="1">Cell membrane</location>
        <topology evidence="1">Multi-pass membrane protein</topology>
    </subcellularLocation>
</comment>
<keyword evidence="8" id="KW-0560">Oxidoreductase</keyword>
<comment type="caution">
    <text evidence="8">The sequence shown here is derived from an EMBL/GenBank/DDBJ whole genome shotgun (WGS) entry which is preliminary data.</text>
</comment>
<dbReference type="NCBIfam" id="NF008133">
    <property type="entry name" value="PRK10881.1"/>
    <property type="match status" value="1"/>
</dbReference>
<name>A0A9X4MHV0_9BACT</name>
<evidence type="ECO:0000256" key="2">
    <source>
        <dbReference type="ARBA" id="ARBA00008929"/>
    </source>
</evidence>
<dbReference type="Pfam" id="PF03916">
    <property type="entry name" value="NrfD"/>
    <property type="match status" value="1"/>
</dbReference>
<feature type="transmembrane region" description="Helical" evidence="7">
    <location>
        <begin position="309"/>
        <end position="326"/>
    </location>
</feature>
<dbReference type="GO" id="GO:0009061">
    <property type="term" value="P:anaerobic respiration"/>
    <property type="evidence" value="ECO:0007669"/>
    <property type="project" value="TreeGrafter"/>
</dbReference>
<dbReference type="Gene3D" id="1.20.1630.10">
    <property type="entry name" value="Formate dehydrogenase/DMSO reductase domain"/>
    <property type="match status" value="1"/>
</dbReference>
<feature type="transmembrane region" description="Helical" evidence="7">
    <location>
        <begin position="280"/>
        <end position="300"/>
    </location>
</feature>
<dbReference type="GO" id="GO:0033748">
    <property type="term" value="F:hydrogenase (acceptor) activity"/>
    <property type="evidence" value="ECO:0007669"/>
    <property type="project" value="UniProtKB-EC"/>
</dbReference>
<feature type="transmembrane region" description="Helical" evidence="7">
    <location>
        <begin position="346"/>
        <end position="365"/>
    </location>
</feature>
<organism evidence="8 9">
    <name type="scientific">Thiovibrio frasassiensis</name>
    <dbReference type="NCBI Taxonomy" id="2984131"/>
    <lineage>
        <taxon>Bacteria</taxon>
        <taxon>Pseudomonadati</taxon>
        <taxon>Thermodesulfobacteriota</taxon>
        <taxon>Desulfobulbia</taxon>
        <taxon>Desulfobulbales</taxon>
        <taxon>Thiovibrionaceae</taxon>
        <taxon>Thiovibrio</taxon>
    </lineage>
</organism>
<keyword evidence="5 7" id="KW-1133">Transmembrane helix</keyword>
<feature type="transmembrane region" description="Helical" evidence="7">
    <location>
        <begin position="129"/>
        <end position="153"/>
    </location>
</feature>
<accession>A0A9X4MHV0</accession>
<evidence type="ECO:0000256" key="1">
    <source>
        <dbReference type="ARBA" id="ARBA00004651"/>
    </source>
</evidence>
<evidence type="ECO:0000256" key="7">
    <source>
        <dbReference type="SAM" id="Phobius"/>
    </source>
</evidence>
<evidence type="ECO:0000256" key="4">
    <source>
        <dbReference type="ARBA" id="ARBA00022692"/>
    </source>
</evidence>
<reference evidence="8" key="2">
    <citation type="submission" date="2022-10" db="EMBL/GenBank/DDBJ databases">
        <authorList>
            <person name="Aronson H.S."/>
        </authorList>
    </citation>
    <scope>NUCLEOTIDE SEQUENCE</scope>
    <source>
        <strain evidence="8">RS19-109</strain>
    </source>
</reference>
<dbReference type="InterPro" id="IPR051817">
    <property type="entry name" value="FDH_cytochrome_b556_subunit"/>
</dbReference>
<comment type="similarity">
    <text evidence="2">Belongs to the NrfD family.</text>
</comment>
<reference evidence="8" key="1">
    <citation type="journal article" date="2022" name="bioRxiv">
        <title>Thiovibrio frasassiensisgen. nov., sp. nov., an autotrophic, elemental sulfur disproportionating bacterium isolated from sulfidic karst sediment, and proposal of Thiovibrionaceae fam. nov.</title>
        <authorList>
            <person name="Aronson H."/>
            <person name="Thomas C."/>
            <person name="Bhattacharyya M."/>
            <person name="Eckstein S."/>
            <person name="Jensen S."/>
            <person name="Barco R."/>
            <person name="Macalady J."/>
            <person name="Amend J."/>
        </authorList>
    </citation>
    <scope>NUCLEOTIDE SEQUENCE</scope>
    <source>
        <strain evidence="8">RS19-109</strain>
    </source>
</reference>
<protein>
    <submittedName>
        <fullName evidence="8">Ni/Fe-hydrogenase cytochrome b subunit</fullName>
        <ecNumber evidence="8">1.12.99.6</ecNumber>
    </submittedName>
</protein>
<dbReference type="InterPro" id="IPR005614">
    <property type="entry name" value="NrfD-like"/>
</dbReference>
<keyword evidence="9" id="KW-1185">Reference proteome</keyword>
<feature type="transmembrane region" description="Helical" evidence="7">
    <location>
        <begin position="202"/>
        <end position="230"/>
    </location>
</feature>
<feature type="transmembrane region" description="Helical" evidence="7">
    <location>
        <begin position="165"/>
        <end position="182"/>
    </location>
</feature>
<sequence length="378" mass="42216">MQERQALGGKVLTVPFKVCAAIVLIGLFFLGKRFIFGIGSVTNMNDGYPWGIWIAYDVVVGTALACAGYSIALIVYVFNKGEYSPLVRPALMTSMFGYTLAGISVIFDIGRYWQAYNIFLPWLSNLHSVMFEVALCIGTYILVLWMEFAPTLLEKFKAARLQARLNRIIFVFIALGILLPTMHQSSLGTMMLMAGHKLSPLWWSGFLPLLFLITAVVIGYAAVIFESLIASVAFKRPLELHLLSKISALMPWLLGLYLVIRIEDVNLRGYLPLAFEGGLLGNLFLLENLLLLAALLILAYPNNRQNPRLLFIASCAMLLGGSMYRFNTYIVGFDPGTGWRYFPSVPELFITFGIIAAEVMAYLWFVKTLPVLPKFTKA</sequence>
<keyword evidence="3" id="KW-1003">Cell membrane</keyword>
<feature type="transmembrane region" description="Helical" evidence="7">
    <location>
        <begin position="12"/>
        <end position="30"/>
    </location>
</feature>
<evidence type="ECO:0000256" key="6">
    <source>
        <dbReference type="ARBA" id="ARBA00023136"/>
    </source>
</evidence>